<dbReference type="RefSeq" id="WP_208914176.1">
    <property type="nucleotide sequence ID" value="NZ_LT840184.1"/>
</dbReference>
<protein>
    <submittedName>
        <fullName evidence="1">Spore germination protein PE</fullName>
    </submittedName>
</protein>
<dbReference type="InterPro" id="IPR024496">
    <property type="entry name" value="Spore_germ_GerPE"/>
</dbReference>
<organism evidence="1 2">
    <name type="scientific">Paenibacillus uliginis N3/975</name>
    <dbReference type="NCBI Taxonomy" id="1313296"/>
    <lineage>
        <taxon>Bacteria</taxon>
        <taxon>Bacillati</taxon>
        <taxon>Bacillota</taxon>
        <taxon>Bacilli</taxon>
        <taxon>Bacillales</taxon>
        <taxon>Paenibacillaceae</taxon>
        <taxon>Paenibacillus</taxon>
    </lineage>
</organism>
<evidence type="ECO:0000313" key="1">
    <source>
        <dbReference type="EMBL" id="SMF86143.1"/>
    </source>
</evidence>
<sequence>MNLYINSILNSSIFICGESESIMSKSFKINVQIDASKSKDEEVEYGDYPMFQRQIPRWMEDDAENLTISTDNTGSVIRGGSIKILSISEGTTFQVGCNRTIDLENRLKMIKQVVSSPQNKR</sequence>
<evidence type="ECO:0000313" key="2">
    <source>
        <dbReference type="Proteomes" id="UP000192940"/>
    </source>
</evidence>
<keyword evidence="2" id="KW-1185">Reference proteome</keyword>
<dbReference type="EMBL" id="LT840184">
    <property type="protein sequence ID" value="SMF86143.1"/>
    <property type="molecule type" value="Genomic_DNA"/>
</dbReference>
<dbReference type="Pfam" id="PF10970">
    <property type="entry name" value="GerPE"/>
    <property type="match status" value="1"/>
</dbReference>
<dbReference type="STRING" id="1313296.SAMN05661091_3305"/>
<proteinExistence type="predicted"/>
<dbReference type="Proteomes" id="UP000192940">
    <property type="component" value="Chromosome I"/>
</dbReference>
<name>A0A1X7HGW5_9BACL</name>
<gene>
    <name evidence="1" type="ORF">SAMN05661091_3305</name>
</gene>
<dbReference type="AlphaFoldDB" id="A0A1X7HGW5"/>
<accession>A0A1X7HGW5</accession>
<reference evidence="2" key="1">
    <citation type="submission" date="2017-04" db="EMBL/GenBank/DDBJ databases">
        <authorList>
            <person name="Varghese N."/>
            <person name="Submissions S."/>
        </authorList>
    </citation>
    <scope>NUCLEOTIDE SEQUENCE [LARGE SCALE GENOMIC DNA]</scope>
    <source>
        <strain evidence="2">N3/975</strain>
    </source>
</reference>